<evidence type="ECO:0000256" key="3">
    <source>
        <dbReference type="ARBA" id="ARBA00072052"/>
    </source>
</evidence>
<dbReference type="AlphaFoldDB" id="A0A6A6X914"/>
<dbReference type="GO" id="GO:0008179">
    <property type="term" value="F:adenylate cyclase binding"/>
    <property type="evidence" value="ECO:0007669"/>
    <property type="project" value="TreeGrafter"/>
</dbReference>
<gene>
    <name evidence="7" type="ORF">K505DRAFT_325947</name>
</gene>
<dbReference type="InterPro" id="IPR053950">
    <property type="entry name" value="CAP_N"/>
</dbReference>
<feature type="region of interest" description="Disordered" evidence="5">
    <location>
        <begin position="309"/>
        <end position="373"/>
    </location>
</feature>
<dbReference type="InterPro" id="IPR036222">
    <property type="entry name" value="CAP_N_sf"/>
</dbReference>
<dbReference type="FunFam" id="1.25.40.330:FF:000001">
    <property type="entry name" value="Adenylyl cyclase-associated protein"/>
    <property type="match status" value="1"/>
</dbReference>
<dbReference type="InterPro" id="IPR006599">
    <property type="entry name" value="CARP_motif"/>
</dbReference>
<dbReference type="InterPro" id="IPR013992">
    <property type="entry name" value="Adenylate_cyclase-assoc_CAP_N"/>
</dbReference>
<evidence type="ECO:0000313" key="7">
    <source>
        <dbReference type="EMBL" id="KAF2792751.1"/>
    </source>
</evidence>
<dbReference type="InterPro" id="IPR013912">
    <property type="entry name" value="Adenylate_cyclase-assoc_CAP_C"/>
</dbReference>
<dbReference type="InterPro" id="IPR036223">
    <property type="entry name" value="CAP_C_sf"/>
</dbReference>
<keyword evidence="8" id="KW-1185">Reference proteome</keyword>
<feature type="compositionally biased region" description="Polar residues" evidence="5">
    <location>
        <begin position="324"/>
        <end position="337"/>
    </location>
</feature>
<dbReference type="Pfam" id="PF21938">
    <property type="entry name" value="CAP_N"/>
    <property type="match status" value="1"/>
</dbReference>
<dbReference type="InterPro" id="IPR017901">
    <property type="entry name" value="C-CAP_CF_C-like"/>
</dbReference>
<feature type="compositionally biased region" description="Basic and acidic residues" evidence="5">
    <location>
        <begin position="314"/>
        <end position="323"/>
    </location>
</feature>
<dbReference type="InterPro" id="IPR001837">
    <property type="entry name" value="Adenylate_cyclase-assoc_CAP"/>
</dbReference>
<feature type="compositionally biased region" description="Polar residues" evidence="5">
    <location>
        <begin position="250"/>
        <end position="259"/>
    </location>
</feature>
<dbReference type="PROSITE" id="PS51329">
    <property type="entry name" value="C_CAP_COFACTOR_C"/>
    <property type="match status" value="1"/>
</dbReference>
<evidence type="ECO:0000259" key="6">
    <source>
        <dbReference type="PROSITE" id="PS51329"/>
    </source>
</evidence>
<dbReference type="Pfam" id="PF08603">
    <property type="entry name" value="CAP_C"/>
    <property type="match status" value="1"/>
</dbReference>
<dbReference type="SMART" id="SM00673">
    <property type="entry name" value="CARP"/>
    <property type="match status" value="2"/>
</dbReference>
<feature type="compositionally biased region" description="Basic and acidic residues" evidence="5">
    <location>
        <begin position="356"/>
        <end position="373"/>
    </location>
</feature>
<dbReference type="Gene3D" id="2.160.20.70">
    <property type="match status" value="1"/>
</dbReference>
<dbReference type="PANTHER" id="PTHR10652:SF0">
    <property type="entry name" value="ADENYLYL CYCLASE-ASSOCIATED PROTEIN"/>
    <property type="match status" value="1"/>
</dbReference>
<dbReference type="Pfam" id="PF01213">
    <property type="entry name" value="CAP_N-CM"/>
    <property type="match status" value="1"/>
</dbReference>
<dbReference type="PANTHER" id="PTHR10652">
    <property type="entry name" value="ADENYLYL CYCLASE-ASSOCIATED PROTEIN"/>
    <property type="match status" value="1"/>
</dbReference>
<organism evidence="7 8">
    <name type="scientific">Melanomma pulvis-pyrius CBS 109.77</name>
    <dbReference type="NCBI Taxonomy" id="1314802"/>
    <lineage>
        <taxon>Eukaryota</taxon>
        <taxon>Fungi</taxon>
        <taxon>Dikarya</taxon>
        <taxon>Ascomycota</taxon>
        <taxon>Pezizomycotina</taxon>
        <taxon>Dothideomycetes</taxon>
        <taxon>Pleosporomycetidae</taxon>
        <taxon>Pleosporales</taxon>
        <taxon>Melanommataceae</taxon>
        <taxon>Melanomma</taxon>
    </lineage>
</organism>
<dbReference type="GO" id="GO:0007015">
    <property type="term" value="P:actin filament organization"/>
    <property type="evidence" value="ECO:0007669"/>
    <property type="project" value="TreeGrafter"/>
</dbReference>
<dbReference type="Proteomes" id="UP000799757">
    <property type="component" value="Unassembled WGS sequence"/>
</dbReference>
<feature type="compositionally biased region" description="Low complexity" evidence="5">
    <location>
        <begin position="338"/>
        <end position="348"/>
    </location>
</feature>
<evidence type="ECO:0000256" key="2">
    <source>
        <dbReference type="ARBA" id="ARBA00054756"/>
    </source>
</evidence>
<dbReference type="OrthoDB" id="77251at2759"/>
<name>A0A6A6X914_9PLEO</name>
<feature type="region of interest" description="Disordered" evidence="5">
    <location>
        <begin position="246"/>
        <end position="291"/>
    </location>
</feature>
<comment type="similarity">
    <text evidence="1 4">Belongs to the CAP family.</text>
</comment>
<evidence type="ECO:0000256" key="5">
    <source>
        <dbReference type="SAM" id="MobiDB-lite"/>
    </source>
</evidence>
<dbReference type="EMBL" id="MU001956">
    <property type="protein sequence ID" value="KAF2792751.1"/>
    <property type="molecule type" value="Genomic_DNA"/>
</dbReference>
<dbReference type="InterPro" id="IPR018106">
    <property type="entry name" value="CAP_CS_N"/>
</dbReference>
<proteinExistence type="inferred from homology"/>
<dbReference type="SUPFAM" id="SSF69340">
    <property type="entry name" value="C-terminal domain of adenylylcyclase associated protein"/>
    <property type="match status" value="1"/>
</dbReference>
<dbReference type="Gene3D" id="1.25.40.330">
    <property type="entry name" value="Adenylate cyclase-associated CAP, N-terminal domain"/>
    <property type="match status" value="1"/>
</dbReference>
<feature type="domain" description="C-CAP/cofactor C-like" evidence="6">
    <location>
        <begin position="366"/>
        <end position="500"/>
    </location>
</feature>
<comment type="function">
    <text evidence="2">The N-terminal domain binds to adenylyl cyclase, thereby enabling adenylyl cyclase to be activated by upstream regulatory signals, such as Ras. The C-terminal domain is required for normal cellular morphology and growth control.</text>
</comment>
<reference evidence="7" key="1">
    <citation type="journal article" date="2020" name="Stud. Mycol.">
        <title>101 Dothideomycetes genomes: a test case for predicting lifestyles and emergence of pathogens.</title>
        <authorList>
            <person name="Haridas S."/>
            <person name="Albert R."/>
            <person name="Binder M."/>
            <person name="Bloem J."/>
            <person name="Labutti K."/>
            <person name="Salamov A."/>
            <person name="Andreopoulos B."/>
            <person name="Baker S."/>
            <person name="Barry K."/>
            <person name="Bills G."/>
            <person name="Bluhm B."/>
            <person name="Cannon C."/>
            <person name="Castanera R."/>
            <person name="Culley D."/>
            <person name="Daum C."/>
            <person name="Ezra D."/>
            <person name="Gonzalez J."/>
            <person name="Henrissat B."/>
            <person name="Kuo A."/>
            <person name="Liang C."/>
            <person name="Lipzen A."/>
            <person name="Lutzoni F."/>
            <person name="Magnuson J."/>
            <person name="Mondo S."/>
            <person name="Nolan M."/>
            <person name="Ohm R."/>
            <person name="Pangilinan J."/>
            <person name="Park H.-J."/>
            <person name="Ramirez L."/>
            <person name="Alfaro M."/>
            <person name="Sun H."/>
            <person name="Tritt A."/>
            <person name="Yoshinaga Y."/>
            <person name="Zwiers L.-H."/>
            <person name="Turgeon B."/>
            <person name="Goodwin S."/>
            <person name="Spatafora J."/>
            <person name="Crous P."/>
            <person name="Grigoriev I."/>
        </authorList>
    </citation>
    <scope>NUCLEOTIDE SEQUENCE</scope>
    <source>
        <strain evidence="7">CBS 109.77</strain>
    </source>
</reference>
<evidence type="ECO:0000256" key="1">
    <source>
        <dbReference type="ARBA" id="ARBA00007659"/>
    </source>
</evidence>
<evidence type="ECO:0000256" key="4">
    <source>
        <dbReference type="RuleBase" id="RU000647"/>
    </source>
</evidence>
<dbReference type="GO" id="GO:0019933">
    <property type="term" value="P:cAMP-mediated signaling"/>
    <property type="evidence" value="ECO:0007669"/>
    <property type="project" value="TreeGrafter"/>
</dbReference>
<feature type="compositionally biased region" description="Pro residues" evidence="5">
    <location>
        <begin position="260"/>
        <end position="287"/>
    </location>
</feature>
<accession>A0A6A6X914</accession>
<dbReference type="PROSITE" id="PS01088">
    <property type="entry name" value="CAP_1"/>
    <property type="match status" value="1"/>
</dbReference>
<dbReference type="GO" id="GO:0003779">
    <property type="term" value="F:actin binding"/>
    <property type="evidence" value="ECO:0007669"/>
    <property type="project" value="InterPro"/>
</dbReference>
<dbReference type="SUPFAM" id="SSF101278">
    <property type="entry name" value="N-terminal domain of adenylylcyclase associated protein, CAP"/>
    <property type="match status" value="1"/>
</dbReference>
<dbReference type="FunFam" id="2.160.20.70:FF:000008">
    <property type="entry name" value="Adenylyl cyclase-associated protein"/>
    <property type="match status" value="1"/>
</dbReference>
<dbReference type="GO" id="GO:0005737">
    <property type="term" value="C:cytoplasm"/>
    <property type="evidence" value="ECO:0007669"/>
    <property type="project" value="TreeGrafter"/>
</dbReference>
<sequence>MAQSNMNNMITLIKRLEAATSRLEDIASTSVGFDVTTPGEAVGPSAALTQPSVVTPRAVDSSPPSIQAFDAILNTELQEWLKLSSKLGEVINGQAKHVKEAFTAQRQFLLASTKAKKPDIPTWMDILQDLQKAMQEVEEVKSKCREQSLRNPITMVANGVGALGWVTLDQDQGQKPHEQILDLLGGAQMYGNKVLTEFKDKPERSDNVEWVKSFYKLFKAVAEYTKKHHTTGVAWNKNGIDAKEAMRQVKSASSSAPSTNIPPPPPLPPAGIPPPPGPPPPGMPPTPKVRAPAADMGAVFDELNKGEAVTKGLKKVDPSEMTHKNPSLRATASVPTRSDSSGSLRSKSPAPPGKKPKPESMRTKKPPKKELDGNRWIIDNFDTPGEQIEIEAEPHQSILISRCKNTTIRVNGKANALSLDNSSRTQLIVDSLVSSIDVIKCPNFALQVVNTLPTLLLDQVDGATIYLSKDSLNTEIFTSKSSSVNINLPTADDDFKENPIPEQIRSYVSNGQLVHEIVEHAG</sequence>
<dbReference type="InterPro" id="IPR016098">
    <property type="entry name" value="CAP/MinC_C"/>
</dbReference>
<evidence type="ECO:0000313" key="8">
    <source>
        <dbReference type="Proteomes" id="UP000799757"/>
    </source>
</evidence>
<protein>
    <recommendedName>
        <fullName evidence="3 4">Adenylyl cyclase-associated protein</fullName>
    </recommendedName>
</protein>